<keyword evidence="4 8" id="KW-0812">Transmembrane</keyword>
<feature type="transmembrane region" description="Helical" evidence="8">
    <location>
        <begin position="296"/>
        <end position="324"/>
    </location>
</feature>
<comment type="subcellular location">
    <subcellularLocation>
        <location evidence="1">Cell membrane</location>
        <topology evidence="1">Multi-pass membrane protein</topology>
    </subcellularLocation>
</comment>
<dbReference type="Pfam" id="PF00953">
    <property type="entry name" value="Glycos_transf_4"/>
    <property type="match status" value="1"/>
</dbReference>
<reference evidence="9 10" key="1">
    <citation type="submission" date="2018-06" db="EMBL/GenBank/DDBJ databases">
        <title>Mucibacter soli gen. nov., sp. nov., a new member of the family Chitinophagaceae producing mucin.</title>
        <authorList>
            <person name="Kim M.-K."/>
            <person name="Park S."/>
            <person name="Kim T.-S."/>
            <person name="Joung Y."/>
            <person name="Han J.-H."/>
            <person name="Kim S.B."/>
        </authorList>
    </citation>
    <scope>NUCLEOTIDE SEQUENCE [LARGE SCALE GENOMIC DNA]</scope>
    <source>
        <strain evidence="9 10">R1-15</strain>
    </source>
</reference>
<dbReference type="GO" id="GO:0009103">
    <property type="term" value="P:lipopolysaccharide biosynthetic process"/>
    <property type="evidence" value="ECO:0007669"/>
    <property type="project" value="TreeGrafter"/>
</dbReference>
<keyword evidence="6 8" id="KW-0472">Membrane</keyword>
<evidence type="ECO:0000256" key="8">
    <source>
        <dbReference type="SAM" id="Phobius"/>
    </source>
</evidence>
<name>A0A2W2AMX7_9BACT</name>
<feature type="transmembrane region" description="Helical" evidence="8">
    <location>
        <begin position="222"/>
        <end position="243"/>
    </location>
</feature>
<organism evidence="9 10">
    <name type="scientific">Taibaiella soli</name>
    <dbReference type="NCBI Taxonomy" id="1649169"/>
    <lineage>
        <taxon>Bacteria</taxon>
        <taxon>Pseudomonadati</taxon>
        <taxon>Bacteroidota</taxon>
        <taxon>Chitinophagia</taxon>
        <taxon>Chitinophagales</taxon>
        <taxon>Chitinophagaceae</taxon>
        <taxon>Taibaiella</taxon>
    </lineage>
</organism>
<keyword evidence="5 8" id="KW-1133">Transmembrane helix</keyword>
<evidence type="ECO:0000313" key="10">
    <source>
        <dbReference type="Proteomes" id="UP000248745"/>
    </source>
</evidence>
<feature type="transmembrane region" description="Helical" evidence="8">
    <location>
        <begin position="330"/>
        <end position="350"/>
    </location>
</feature>
<keyword evidence="7" id="KW-0460">Magnesium</keyword>
<evidence type="ECO:0000256" key="2">
    <source>
        <dbReference type="ARBA" id="ARBA00022475"/>
    </source>
</evidence>
<evidence type="ECO:0000256" key="7">
    <source>
        <dbReference type="PIRSR" id="PIRSR600715-1"/>
    </source>
</evidence>
<feature type="transmembrane region" description="Helical" evidence="8">
    <location>
        <begin position="6"/>
        <end position="30"/>
    </location>
</feature>
<feature type="transmembrane region" description="Helical" evidence="8">
    <location>
        <begin position="140"/>
        <end position="159"/>
    </location>
</feature>
<sequence>MTSLPPYVIYIFSFVSALILSMMSIPRIIYIAKRKKLFDVPDNNRKIHSRIIPNFGGVAIFFGFIIISSLTVDTSKFLKWNYIAASALILFVTGVKDDLLNLPPLKKIVAQFAAAAITVFFADIRLSSLHGLLGIYELPYLPSAIFSILGCMFVTNAFNLIDGIDGLAGTIGVLSCLMLGIGLGLEGNTSGACIAFSLMGGIVGFLRYNIAPAKIFMGDTGSLLIGFTISVLSIMFINSYHGHGEFAGVVHSPKAVLLVALAILSIPVFDTFRVFTTRSMKGRSPFRADKTHLHHYLLDLGLSHSSAVSVLFTANVLIILVSFFVQDYNMNLAVASLSFVAFGLFAILFVMRRKMVNKVSGPQPGKIGKPEIQISDPSQISRNTTVNLNGPITLKGNKLNLEESAPAEILQDGTNA</sequence>
<dbReference type="Proteomes" id="UP000248745">
    <property type="component" value="Unassembled WGS sequence"/>
</dbReference>
<feature type="transmembrane region" description="Helical" evidence="8">
    <location>
        <begin position="189"/>
        <end position="210"/>
    </location>
</feature>
<evidence type="ECO:0000256" key="5">
    <source>
        <dbReference type="ARBA" id="ARBA00022989"/>
    </source>
</evidence>
<keyword evidence="7" id="KW-0479">Metal-binding</keyword>
<feature type="transmembrane region" description="Helical" evidence="8">
    <location>
        <begin position="255"/>
        <end position="275"/>
    </location>
</feature>
<dbReference type="EMBL" id="QKTW01000010">
    <property type="protein sequence ID" value="PZF73680.1"/>
    <property type="molecule type" value="Genomic_DNA"/>
</dbReference>
<protein>
    <submittedName>
        <fullName evidence="9">Undecaprenyl/decaprenyl-phosphate alpha-N-acetylglucosaminyl 1-phosphate transferase</fullName>
    </submittedName>
</protein>
<dbReference type="GO" id="GO:0044038">
    <property type="term" value="P:cell wall macromolecule biosynthetic process"/>
    <property type="evidence" value="ECO:0007669"/>
    <property type="project" value="TreeGrafter"/>
</dbReference>
<feature type="binding site" evidence="7">
    <location>
        <position position="219"/>
    </location>
    <ligand>
        <name>Mg(2+)</name>
        <dbReference type="ChEBI" id="CHEBI:18420"/>
    </ligand>
</feature>
<keyword evidence="2" id="KW-1003">Cell membrane</keyword>
<accession>A0A2W2AMX7</accession>
<dbReference type="GO" id="GO:0016780">
    <property type="term" value="F:phosphotransferase activity, for other substituted phosphate groups"/>
    <property type="evidence" value="ECO:0007669"/>
    <property type="project" value="InterPro"/>
</dbReference>
<dbReference type="PANTHER" id="PTHR22926">
    <property type="entry name" value="PHOSPHO-N-ACETYLMURAMOYL-PENTAPEPTIDE-TRANSFERASE"/>
    <property type="match status" value="1"/>
</dbReference>
<dbReference type="OrthoDB" id="9783652at2"/>
<proteinExistence type="predicted"/>
<feature type="transmembrane region" description="Helical" evidence="8">
    <location>
        <begin position="77"/>
        <end position="96"/>
    </location>
</feature>
<dbReference type="GO" id="GO:0046872">
    <property type="term" value="F:metal ion binding"/>
    <property type="evidence" value="ECO:0007669"/>
    <property type="project" value="UniProtKB-KW"/>
</dbReference>
<evidence type="ECO:0000256" key="6">
    <source>
        <dbReference type="ARBA" id="ARBA00023136"/>
    </source>
</evidence>
<dbReference type="CDD" id="cd06853">
    <property type="entry name" value="GT_WecA_like"/>
    <property type="match status" value="1"/>
</dbReference>
<evidence type="ECO:0000256" key="3">
    <source>
        <dbReference type="ARBA" id="ARBA00022679"/>
    </source>
</evidence>
<feature type="transmembrane region" description="Helical" evidence="8">
    <location>
        <begin position="51"/>
        <end position="71"/>
    </location>
</feature>
<evidence type="ECO:0000256" key="1">
    <source>
        <dbReference type="ARBA" id="ARBA00004651"/>
    </source>
</evidence>
<dbReference type="InterPro" id="IPR018480">
    <property type="entry name" value="PNAcMuramoyl-5peptid_Trfase_CS"/>
</dbReference>
<dbReference type="PANTHER" id="PTHR22926:SF3">
    <property type="entry name" value="UNDECAPRENYL-PHOSPHATE ALPHA-N-ACETYLGLUCOSAMINYL 1-PHOSPHATE TRANSFERASE"/>
    <property type="match status" value="1"/>
</dbReference>
<evidence type="ECO:0000313" key="9">
    <source>
        <dbReference type="EMBL" id="PZF73680.1"/>
    </source>
</evidence>
<comment type="cofactor">
    <cofactor evidence="7">
        <name>Mg(2+)</name>
        <dbReference type="ChEBI" id="CHEBI:18420"/>
    </cofactor>
</comment>
<dbReference type="InterPro" id="IPR000715">
    <property type="entry name" value="Glycosyl_transferase_4"/>
</dbReference>
<dbReference type="GO" id="GO:0071555">
    <property type="term" value="P:cell wall organization"/>
    <property type="evidence" value="ECO:0007669"/>
    <property type="project" value="TreeGrafter"/>
</dbReference>
<feature type="transmembrane region" description="Helical" evidence="8">
    <location>
        <begin position="166"/>
        <end position="183"/>
    </location>
</feature>
<dbReference type="GO" id="GO:0005886">
    <property type="term" value="C:plasma membrane"/>
    <property type="evidence" value="ECO:0007669"/>
    <property type="project" value="UniProtKB-SubCell"/>
</dbReference>
<keyword evidence="10" id="KW-1185">Reference proteome</keyword>
<dbReference type="AlphaFoldDB" id="A0A2W2AMX7"/>
<feature type="binding site" evidence="7">
    <location>
        <position position="159"/>
    </location>
    <ligand>
        <name>Mg(2+)</name>
        <dbReference type="ChEBI" id="CHEBI:18420"/>
    </ligand>
</feature>
<evidence type="ECO:0000256" key="4">
    <source>
        <dbReference type="ARBA" id="ARBA00022692"/>
    </source>
</evidence>
<keyword evidence="3 9" id="KW-0808">Transferase</keyword>
<comment type="caution">
    <text evidence="9">The sequence shown here is derived from an EMBL/GenBank/DDBJ whole genome shotgun (WGS) entry which is preliminary data.</text>
</comment>
<gene>
    <name evidence="9" type="ORF">DN068_06690</name>
</gene>
<dbReference type="RefSeq" id="WP_110998130.1">
    <property type="nucleotide sequence ID" value="NZ_QKTW01000010.1"/>
</dbReference>
<dbReference type="PROSITE" id="PS01348">
    <property type="entry name" value="MRAY_2"/>
    <property type="match status" value="1"/>
</dbReference>